<sequence>MKTIVLTSILILEYFNIKAQENDLVFLHQNDIDTTHTIKRITLNHRNTYLKT</sequence>
<dbReference type="AlphaFoldDB" id="A0AAE3JMK0"/>
<proteinExistence type="predicted"/>
<reference evidence="1" key="1">
    <citation type="submission" date="2022-01" db="EMBL/GenBank/DDBJ databases">
        <title>Draft genome sequence of Sabulilitoribacter arenilitoris KCTC 52401.</title>
        <authorList>
            <person name="Oh J.-S."/>
        </authorList>
    </citation>
    <scope>NUCLEOTIDE SEQUENCE</scope>
    <source>
        <strain evidence="1">HMF6543</strain>
    </source>
</reference>
<dbReference type="RefSeq" id="WP_237240737.1">
    <property type="nucleotide sequence ID" value="NZ_JAKKDU010000018.1"/>
</dbReference>
<organism evidence="1 2">
    <name type="scientific">Wocania arenilitoris</name>
    <dbReference type="NCBI Taxonomy" id="2044858"/>
    <lineage>
        <taxon>Bacteria</taxon>
        <taxon>Pseudomonadati</taxon>
        <taxon>Bacteroidota</taxon>
        <taxon>Flavobacteriia</taxon>
        <taxon>Flavobacteriales</taxon>
        <taxon>Flavobacteriaceae</taxon>
        <taxon>Wocania</taxon>
    </lineage>
</organism>
<name>A0AAE3JMK0_9FLAO</name>
<gene>
    <name evidence="1" type="ORF">L3X37_13715</name>
</gene>
<dbReference type="EMBL" id="JAKKDU010000018">
    <property type="protein sequence ID" value="MCF7569407.1"/>
    <property type="molecule type" value="Genomic_DNA"/>
</dbReference>
<accession>A0AAE3JMK0</accession>
<comment type="caution">
    <text evidence="1">The sequence shown here is derived from an EMBL/GenBank/DDBJ whole genome shotgun (WGS) entry which is preliminary data.</text>
</comment>
<dbReference type="Proteomes" id="UP001199795">
    <property type="component" value="Unassembled WGS sequence"/>
</dbReference>
<protein>
    <submittedName>
        <fullName evidence="1">Uncharacterized protein</fullName>
    </submittedName>
</protein>
<keyword evidence="2" id="KW-1185">Reference proteome</keyword>
<evidence type="ECO:0000313" key="2">
    <source>
        <dbReference type="Proteomes" id="UP001199795"/>
    </source>
</evidence>
<evidence type="ECO:0000313" key="1">
    <source>
        <dbReference type="EMBL" id="MCF7569407.1"/>
    </source>
</evidence>